<dbReference type="InterPro" id="IPR036259">
    <property type="entry name" value="MFS_trans_sf"/>
</dbReference>
<dbReference type="InterPro" id="IPR050360">
    <property type="entry name" value="MFS_Sugar_Transporters"/>
</dbReference>
<keyword evidence="4 8" id="KW-0812">Transmembrane</keyword>
<dbReference type="GO" id="GO:0016020">
    <property type="term" value="C:membrane"/>
    <property type="evidence" value="ECO:0007669"/>
    <property type="project" value="UniProtKB-SubCell"/>
</dbReference>
<evidence type="ECO:0000256" key="2">
    <source>
        <dbReference type="ARBA" id="ARBA00010992"/>
    </source>
</evidence>
<accession>A0A165CZ81</accession>
<protein>
    <submittedName>
        <fullName evidence="10">MFS general substrate transporter</fullName>
    </submittedName>
</protein>
<evidence type="ECO:0000256" key="8">
    <source>
        <dbReference type="SAM" id="Phobius"/>
    </source>
</evidence>
<dbReference type="SUPFAM" id="SSF103473">
    <property type="entry name" value="MFS general substrate transporter"/>
    <property type="match status" value="1"/>
</dbReference>
<keyword evidence="3" id="KW-0813">Transport</keyword>
<evidence type="ECO:0000256" key="4">
    <source>
        <dbReference type="ARBA" id="ARBA00022692"/>
    </source>
</evidence>
<gene>
    <name evidence="10" type="ORF">CALCODRAFT_503183</name>
</gene>
<dbReference type="GO" id="GO:0005351">
    <property type="term" value="F:carbohydrate:proton symporter activity"/>
    <property type="evidence" value="ECO:0007669"/>
    <property type="project" value="TreeGrafter"/>
</dbReference>
<comment type="subcellular location">
    <subcellularLocation>
        <location evidence="1">Membrane</location>
        <topology evidence="1">Multi-pass membrane protein</topology>
    </subcellularLocation>
</comment>
<evidence type="ECO:0000256" key="6">
    <source>
        <dbReference type="ARBA" id="ARBA00023136"/>
    </source>
</evidence>
<comment type="similarity">
    <text evidence="2">Belongs to the major facilitator superfamily. Sugar transporter (TC 2.A.1.1) family.</text>
</comment>
<feature type="transmembrane region" description="Helical" evidence="8">
    <location>
        <begin position="350"/>
        <end position="369"/>
    </location>
</feature>
<dbReference type="OrthoDB" id="6133115at2759"/>
<dbReference type="Proteomes" id="UP000076842">
    <property type="component" value="Unassembled WGS sequence"/>
</dbReference>
<feature type="transmembrane region" description="Helical" evidence="8">
    <location>
        <begin position="322"/>
        <end position="343"/>
    </location>
</feature>
<keyword evidence="11" id="KW-1185">Reference proteome</keyword>
<feature type="transmembrane region" description="Helical" evidence="8">
    <location>
        <begin position="381"/>
        <end position="403"/>
    </location>
</feature>
<dbReference type="PROSITE" id="PS00217">
    <property type="entry name" value="SUGAR_TRANSPORT_2"/>
    <property type="match status" value="1"/>
</dbReference>
<evidence type="ECO:0000256" key="5">
    <source>
        <dbReference type="ARBA" id="ARBA00022989"/>
    </source>
</evidence>
<proteinExistence type="inferred from homology"/>
<dbReference type="FunFam" id="1.20.1250.20:FF:000134">
    <property type="entry name" value="MFS sugar transporter protein"/>
    <property type="match status" value="1"/>
</dbReference>
<dbReference type="PROSITE" id="PS50850">
    <property type="entry name" value="MFS"/>
    <property type="match status" value="1"/>
</dbReference>
<evidence type="ECO:0000313" key="10">
    <source>
        <dbReference type="EMBL" id="KZT51722.1"/>
    </source>
</evidence>
<feature type="domain" description="Major facilitator superfamily (MFS) profile" evidence="9">
    <location>
        <begin position="36"/>
        <end position="472"/>
    </location>
</feature>
<dbReference type="PANTHER" id="PTHR48022:SF24">
    <property type="entry name" value="HEXOSE TRANSPORTER PROTEIN (AFU_ORTHOLOGUE AFUA_8G04480)"/>
    <property type="match status" value="1"/>
</dbReference>
<evidence type="ECO:0000256" key="1">
    <source>
        <dbReference type="ARBA" id="ARBA00004141"/>
    </source>
</evidence>
<dbReference type="InterPro" id="IPR005828">
    <property type="entry name" value="MFS_sugar_transport-like"/>
</dbReference>
<sequence length="536" mass="59881">MVGHGASSDFERRIRDVLPERKGWWNYWYLWRLNFALLAAILSQATGGYDGSLLNGLQSLPLWTGYFNHPAGANLGALNVALSIGQSVSTLFAGFLCDMFGRRIPLGIGCWFVIIGSIIGAASQNFGMFLGARIIVGAGCGLQQVASSNLLAELSHPSQRVQVQTMFAPSYPLGGIVAAWVTYATYTYTTTWSWRLPLVLQAVFAALEFICLLFCPESPRWLIAKGRRQQAIDILVKHHADGDVDSPLVELEVAEIDSQIEIDSIAKAYSWFEFFKTKGSRRRFYIMCFFPFARQFTGSNLISYFLPLVLVSVGITNAKEQLILNGGVNICAFLFGISAFLYVDHFGRRWVLILPMYLCAASLVVWTILGAKMDTSTNPGLGYGIVAMVFWFQGWIHVFDAAAEPYIQEMSTFVLRSKIVVMWQFGQQVVYYISSFANPVAMPELGWRYIIIYAVLDTVYATVMLLFFPETKGLSLEECVLVFDGAEGAERQLAAEREFQEMRAAHAILPPRHGTNSDEEAKLEVEHVENNSQEKI</sequence>
<feature type="compositionally biased region" description="Basic and acidic residues" evidence="7">
    <location>
        <begin position="515"/>
        <end position="536"/>
    </location>
</feature>
<feature type="transmembrane region" description="Helical" evidence="8">
    <location>
        <begin position="104"/>
        <end position="122"/>
    </location>
</feature>
<organism evidence="10 11">
    <name type="scientific">Calocera cornea HHB12733</name>
    <dbReference type="NCBI Taxonomy" id="1353952"/>
    <lineage>
        <taxon>Eukaryota</taxon>
        <taxon>Fungi</taxon>
        <taxon>Dikarya</taxon>
        <taxon>Basidiomycota</taxon>
        <taxon>Agaricomycotina</taxon>
        <taxon>Dacrymycetes</taxon>
        <taxon>Dacrymycetales</taxon>
        <taxon>Dacrymycetaceae</taxon>
        <taxon>Calocera</taxon>
    </lineage>
</organism>
<feature type="transmembrane region" description="Helical" evidence="8">
    <location>
        <begin position="415"/>
        <end position="434"/>
    </location>
</feature>
<evidence type="ECO:0000256" key="3">
    <source>
        <dbReference type="ARBA" id="ARBA00022448"/>
    </source>
</evidence>
<feature type="transmembrane region" description="Helical" evidence="8">
    <location>
        <begin position="76"/>
        <end position="97"/>
    </location>
</feature>
<feature type="transmembrane region" description="Helical" evidence="8">
    <location>
        <begin position="167"/>
        <end position="186"/>
    </location>
</feature>
<dbReference type="InterPro" id="IPR005829">
    <property type="entry name" value="Sugar_transporter_CS"/>
</dbReference>
<feature type="transmembrane region" description="Helical" evidence="8">
    <location>
        <begin position="446"/>
        <end position="468"/>
    </location>
</feature>
<feature type="transmembrane region" description="Helical" evidence="8">
    <location>
        <begin position="29"/>
        <end position="49"/>
    </location>
</feature>
<keyword evidence="5 8" id="KW-1133">Transmembrane helix</keyword>
<keyword evidence="6 8" id="KW-0472">Membrane</keyword>
<feature type="transmembrane region" description="Helical" evidence="8">
    <location>
        <begin position="284"/>
        <end position="310"/>
    </location>
</feature>
<reference evidence="10 11" key="1">
    <citation type="journal article" date="2016" name="Mol. Biol. Evol.">
        <title>Comparative Genomics of Early-Diverging Mushroom-Forming Fungi Provides Insights into the Origins of Lignocellulose Decay Capabilities.</title>
        <authorList>
            <person name="Nagy L.G."/>
            <person name="Riley R."/>
            <person name="Tritt A."/>
            <person name="Adam C."/>
            <person name="Daum C."/>
            <person name="Floudas D."/>
            <person name="Sun H."/>
            <person name="Yadav J.S."/>
            <person name="Pangilinan J."/>
            <person name="Larsson K.H."/>
            <person name="Matsuura K."/>
            <person name="Barry K."/>
            <person name="Labutti K."/>
            <person name="Kuo R."/>
            <person name="Ohm R.A."/>
            <person name="Bhattacharya S.S."/>
            <person name="Shirouzu T."/>
            <person name="Yoshinaga Y."/>
            <person name="Martin F.M."/>
            <person name="Grigoriev I.V."/>
            <person name="Hibbett D.S."/>
        </authorList>
    </citation>
    <scope>NUCLEOTIDE SEQUENCE [LARGE SCALE GENOMIC DNA]</scope>
    <source>
        <strain evidence="10 11">HHB12733</strain>
    </source>
</reference>
<dbReference type="PANTHER" id="PTHR48022">
    <property type="entry name" value="PLASTIDIC GLUCOSE TRANSPORTER 4"/>
    <property type="match status" value="1"/>
</dbReference>
<evidence type="ECO:0000313" key="11">
    <source>
        <dbReference type="Proteomes" id="UP000076842"/>
    </source>
</evidence>
<feature type="transmembrane region" description="Helical" evidence="8">
    <location>
        <begin position="198"/>
        <end position="215"/>
    </location>
</feature>
<feature type="region of interest" description="Disordered" evidence="7">
    <location>
        <begin position="510"/>
        <end position="536"/>
    </location>
</feature>
<evidence type="ECO:0000256" key="7">
    <source>
        <dbReference type="SAM" id="MobiDB-lite"/>
    </source>
</evidence>
<dbReference type="InParanoid" id="A0A165CZ81"/>
<dbReference type="InterPro" id="IPR020846">
    <property type="entry name" value="MFS_dom"/>
</dbReference>
<dbReference type="EMBL" id="KV424094">
    <property type="protein sequence ID" value="KZT51722.1"/>
    <property type="molecule type" value="Genomic_DNA"/>
</dbReference>
<feature type="transmembrane region" description="Helical" evidence="8">
    <location>
        <begin position="128"/>
        <end position="146"/>
    </location>
</feature>
<dbReference type="Gene3D" id="1.20.1250.20">
    <property type="entry name" value="MFS general substrate transporter like domains"/>
    <property type="match status" value="1"/>
</dbReference>
<evidence type="ECO:0000259" key="9">
    <source>
        <dbReference type="PROSITE" id="PS50850"/>
    </source>
</evidence>
<dbReference type="Pfam" id="PF00083">
    <property type="entry name" value="Sugar_tr"/>
    <property type="match status" value="1"/>
</dbReference>
<dbReference type="AlphaFoldDB" id="A0A165CZ81"/>
<name>A0A165CZ81_9BASI</name>